<dbReference type="AlphaFoldDB" id="A0A8J4TZ41"/>
<feature type="non-terminal residue" evidence="2">
    <location>
        <position position="1"/>
    </location>
</feature>
<evidence type="ECO:0000313" key="3">
    <source>
        <dbReference type="Proteomes" id="UP000727407"/>
    </source>
</evidence>
<feature type="non-terminal residue" evidence="2">
    <location>
        <position position="107"/>
    </location>
</feature>
<feature type="chain" id="PRO_5035193144" evidence="1">
    <location>
        <begin position="19"/>
        <end position="107"/>
    </location>
</feature>
<keyword evidence="1" id="KW-0732">Signal</keyword>
<keyword evidence="3" id="KW-1185">Reference proteome</keyword>
<protein>
    <submittedName>
        <fullName evidence="2">Uncharacterized protein</fullName>
    </submittedName>
</protein>
<accession>A0A8J4TZ41</accession>
<dbReference type="EMBL" id="QNUK01000233">
    <property type="protein sequence ID" value="KAF5897488.1"/>
    <property type="molecule type" value="Genomic_DNA"/>
</dbReference>
<sequence length="107" mass="12005">HLLGTSVSVFLFLPLVLSCVSTKTKEEISRDYEYIIQHQLEHINLSIQREVESCERKLVLQHLSPSNRICAVVARLPKEIDGKLGTQLPNLIRDINASLGCSCPTHV</sequence>
<evidence type="ECO:0000256" key="1">
    <source>
        <dbReference type="SAM" id="SignalP"/>
    </source>
</evidence>
<name>A0A8J4TZ41_CLAMG</name>
<comment type="caution">
    <text evidence="2">The sequence shown here is derived from an EMBL/GenBank/DDBJ whole genome shotgun (WGS) entry which is preliminary data.</text>
</comment>
<proteinExistence type="predicted"/>
<dbReference type="Proteomes" id="UP000727407">
    <property type="component" value="Unassembled WGS sequence"/>
</dbReference>
<organism evidence="2 3">
    <name type="scientific">Clarias magur</name>
    <name type="common">Asian catfish</name>
    <name type="synonym">Macropteronotus magur</name>
    <dbReference type="NCBI Taxonomy" id="1594786"/>
    <lineage>
        <taxon>Eukaryota</taxon>
        <taxon>Metazoa</taxon>
        <taxon>Chordata</taxon>
        <taxon>Craniata</taxon>
        <taxon>Vertebrata</taxon>
        <taxon>Euteleostomi</taxon>
        <taxon>Actinopterygii</taxon>
        <taxon>Neopterygii</taxon>
        <taxon>Teleostei</taxon>
        <taxon>Ostariophysi</taxon>
        <taxon>Siluriformes</taxon>
        <taxon>Clariidae</taxon>
        <taxon>Clarias</taxon>
    </lineage>
</organism>
<reference evidence="2" key="1">
    <citation type="submission" date="2020-07" db="EMBL/GenBank/DDBJ databases">
        <title>Clarias magur genome sequencing, assembly and annotation.</title>
        <authorList>
            <person name="Kushwaha B."/>
            <person name="Kumar R."/>
            <person name="Das P."/>
            <person name="Joshi C.G."/>
            <person name="Kumar D."/>
            <person name="Nagpure N.S."/>
            <person name="Pandey M."/>
            <person name="Agarwal S."/>
            <person name="Srivastava S."/>
            <person name="Singh M."/>
            <person name="Sahoo L."/>
            <person name="Jayasankar P."/>
            <person name="Meher P.K."/>
            <person name="Koringa P.G."/>
            <person name="Iquebal M.A."/>
            <person name="Das S.P."/>
            <person name="Bit A."/>
            <person name="Patnaik S."/>
            <person name="Patel N."/>
            <person name="Shah T.M."/>
            <person name="Hinsu A."/>
            <person name="Jena J.K."/>
        </authorList>
    </citation>
    <scope>NUCLEOTIDE SEQUENCE</scope>
    <source>
        <strain evidence="2">CIFAMagur01</strain>
        <tissue evidence="2">Testis</tissue>
    </source>
</reference>
<evidence type="ECO:0000313" key="2">
    <source>
        <dbReference type="EMBL" id="KAF5897488.1"/>
    </source>
</evidence>
<gene>
    <name evidence="2" type="ORF">DAT39_012791</name>
</gene>
<feature type="signal peptide" evidence="1">
    <location>
        <begin position="1"/>
        <end position="18"/>
    </location>
</feature>
<dbReference type="OrthoDB" id="8964441at2759"/>